<dbReference type="SUPFAM" id="SSF53067">
    <property type="entry name" value="Actin-like ATPase domain"/>
    <property type="match status" value="2"/>
</dbReference>
<dbReference type="Pfam" id="PF00814">
    <property type="entry name" value="TsaD"/>
    <property type="match status" value="1"/>
</dbReference>
<dbReference type="CDD" id="cd24032">
    <property type="entry name" value="ASKHA_NBD_TsaB"/>
    <property type="match status" value="1"/>
</dbReference>
<dbReference type="GO" id="GO:0002949">
    <property type="term" value="P:tRNA threonylcarbamoyladenosine modification"/>
    <property type="evidence" value="ECO:0007669"/>
    <property type="project" value="InterPro"/>
</dbReference>
<evidence type="ECO:0000313" key="3">
    <source>
        <dbReference type="Proteomes" id="UP000824140"/>
    </source>
</evidence>
<dbReference type="InterPro" id="IPR022496">
    <property type="entry name" value="T6A_TsaB"/>
</dbReference>
<dbReference type="Gene3D" id="3.30.420.40">
    <property type="match status" value="2"/>
</dbReference>
<proteinExistence type="predicted"/>
<dbReference type="InterPro" id="IPR000905">
    <property type="entry name" value="Gcp-like_dom"/>
</dbReference>
<dbReference type="NCBIfam" id="TIGR03725">
    <property type="entry name" value="T6A_YeaZ"/>
    <property type="match status" value="1"/>
</dbReference>
<dbReference type="AlphaFoldDB" id="A0A9D1G1J8"/>
<dbReference type="InterPro" id="IPR043129">
    <property type="entry name" value="ATPase_NBD"/>
</dbReference>
<dbReference type="PANTHER" id="PTHR11735">
    <property type="entry name" value="TRNA N6-ADENOSINE THREONYLCARBAMOYLTRANSFERASE"/>
    <property type="match status" value="1"/>
</dbReference>
<dbReference type="Proteomes" id="UP000824140">
    <property type="component" value="Unassembled WGS sequence"/>
</dbReference>
<name>A0A9D1G1J8_9FIRM</name>
<dbReference type="EMBL" id="DVJN01000193">
    <property type="protein sequence ID" value="HIS93339.1"/>
    <property type="molecule type" value="Genomic_DNA"/>
</dbReference>
<protein>
    <submittedName>
        <fullName evidence="2">tRNA (Adenosine(37)-N6)-threonylcarbamoyltransferase complex dimerization subunit type 1 TsaB</fullName>
    </submittedName>
</protein>
<dbReference type="GO" id="GO:0005829">
    <property type="term" value="C:cytosol"/>
    <property type="evidence" value="ECO:0007669"/>
    <property type="project" value="TreeGrafter"/>
</dbReference>
<evidence type="ECO:0000313" key="2">
    <source>
        <dbReference type="EMBL" id="HIS93339.1"/>
    </source>
</evidence>
<reference evidence="2" key="2">
    <citation type="journal article" date="2021" name="PeerJ">
        <title>Extensive microbial diversity within the chicken gut microbiome revealed by metagenomics and culture.</title>
        <authorList>
            <person name="Gilroy R."/>
            <person name="Ravi A."/>
            <person name="Getino M."/>
            <person name="Pursley I."/>
            <person name="Horton D.L."/>
            <person name="Alikhan N.F."/>
            <person name="Baker D."/>
            <person name="Gharbi K."/>
            <person name="Hall N."/>
            <person name="Watson M."/>
            <person name="Adriaenssens E.M."/>
            <person name="Foster-Nyarko E."/>
            <person name="Jarju S."/>
            <person name="Secka A."/>
            <person name="Antonio M."/>
            <person name="Oren A."/>
            <person name="Chaudhuri R.R."/>
            <person name="La Ragione R."/>
            <person name="Hildebrand F."/>
            <person name="Pallen M.J."/>
        </authorList>
    </citation>
    <scope>NUCLEOTIDE SEQUENCE</scope>
    <source>
        <strain evidence="2">13766</strain>
    </source>
</reference>
<feature type="domain" description="Gcp-like" evidence="1">
    <location>
        <begin position="34"/>
        <end position="149"/>
    </location>
</feature>
<organism evidence="2 3">
    <name type="scientific">Candidatus Alectryocaccomicrobium excrementavium</name>
    <dbReference type="NCBI Taxonomy" id="2840668"/>
    <lineage>
        <taxon>Bacteria</taxon>
        <taxon>Bacillati</taxon>
        <taxon>Bacillota</taxon>
        <taxon>Clostridia</taxon>
        <taxon>Candidatus Alectryocaccomicrobium</taxon>
    </lineage>
</organism>
<gene>
    <name evidence="2" type="primary">tsaB</name>
    <name evidence="2" type="ORF">IAA84_10015</name>
</gene>
<sequence>MRILGIDTSGPVASAAAWEDGVVRAEMVLNTGLTHSQTIMPAIDAVLHACSWTCADVDAFAAVAGPGSFTGVRIGVCAAKGMAHALAKPCARIHALEALAMQARGFEGVVCPILDARRDQVYSAAFCWAEGDLPQRVLADAAQSLEAYMDSLPPEGRLLFVGDGVGKYAPSIRERFGSRALLADELMGLRASAACALAARQKQAWMPAGELTPIYFRAPQAERERKERENGAG</sequence>
<dbReference type="PANTHER" id="PTHR11735:SF11">
    <property type="entry name" value="TRNA THREONYLCARBAMOYLADENOSINE BIOSYNTHESIS PROTEIN TSAB"/>
    <property type="match status" value="1"/>
</dbReference>
<evidence type="ECO:0000259" key="1">
    <source>
        <dbReference type="Pfam" id="PF00814"/>
    </source>
</evidence>
<comment type="caution">
    <text evidence="2">The sequence shown here is derived from an EMBL/GenBank/DDBJ whole genome shotgun (WGS) entry which is preliminary data.</text>
</comment>
<reference evidence="2" key="1">
    <citation type="submission" date="2020-10" db="EMBL/GenBank/DDBJ databases">
        <authorList>
            <person name="Gilroy R."/>
        </authorList>
    </citation>
    <scope>NUCLEOTIDE SEQUENCE</scope>
    <source>
        <strain evidence="2">13766</strain>
    </source>
</reference>
<accession>A0A9D1G1J8</accession>